<accession>A0A0M1VRP6</accession>
<reference evidence="1 2" key="1">
    <citation type="submission" date="2011-10" db="EMBL/GenBank/DDBJ databases">
        <title>The Genome Sequence of Fusobacterium sp. 4_1_13.</title>
        <authorList>
            <consortium name="The Broad Institute Genome Sequencing Platform"/>
            <person name="Earl A."/>
            <person name="Ward D."/>
            <person name="Feldgarden M."/>
            <person name="Gevers D."/>
            <person name="Strauss J."/>
            <person name="Ambrose C."/>
            <person name="Allen-Vercoe E."/>
            <person name="Young S.K."/>
            <person name="Zeng Q."/>
            <person name="Gargeya S."/>
            <person name="Fitzgerald M."/>
            <person name="Haas B."/>
            <person name="Abouelleil A."/>
            <person name="Alvarado L."/>
            <person name="Arachchi H.M."/>
            <person name="Berlin A."/>
            <person name="Brown A."/>
            <person name="Chapman S.B."/>
            <person name="Chen Z."/>
            <person name="Dunbar C."/>
            <person name="Freedman E."/>
            <person name="Gearin G."/>
            <person name="Goldberg J."/>
            <person name="Griggs A."/>
            <person name="Gujja S."/>
            <person name="Heiman D."/>
            <person name="Howarth C."/>
            <person name="Larson L."/>
            <person name="Lui A."/>
            <person name="MacDonald P.J."/>
            <person name="Montmayeur A."/>
            <person name="Murphy C."/>
            <person name="Neiman D."/>
            <person name="Pearson M."/>
            <person name="Priest M."/>
            <person name="Roberts A."/>
            <person name="Saif S."/>
            <person name="Shea T."/>
            <person name="Shenoy N."/>
            <person name="Sisk P."/>
            <person name="Stolte C."/>
            <person name="Sykes S."/>
            <person name="Wortman J."/>
            <person name="Nusbaum C."/>
            <person name="Birren B."/>
        </authorList>
    </citation>
    <scope>NUCLEOTIDE SEQUENCE [LARGE SCALE GENOMIC DNA]</scope>
    <source>
        <strain evidence="1 2">4_1_13</strain>
    </source>
</reference>
<evidence type="ECO:0000313" key="1">
    <source>
        <dbReference type="EMBL" id="EEO39299.2"/>
    </source>
</evidence>
<gene>
    <name evidence="1" type="ORF">FSCG_00012</name>
</gene>
<sequence length="52" mass="6592">MERTRKFNSKMIRKRIILGKKLTRGMFDYIRRNPDEFKDLVFVRRRFKNTQR</sequence>
<dbReference type="AlphaFoldDB" id="A0A0M1VRP6"/>
<name>A0A0M1VRP6_FUSVC</name>
<proteinExistence type="predicted"/>
<dbReference type="EMBL" id="ACDE02000013">
    <property type="protein sequence ID" value="EEO39299.2"/>
    <property type="molecule type" value="Genomic_DNA"/>
</dbReference>
<comment type="caution">
    <text evidence="1">The sequence shown here is derived from an EMBL/GenBank/DDBJ whole genome shotgun (WGS) entry which is preliminary data.</text>
</comment>
<dbReference type="RefSeq" id="WP_016361203.1">
    <property type="nucleotide sequence ID" value="NZ_KQ235735.1"/>
</dbReference>
<evidence type="ECO:0000313" key="2">
    <source>
        <dbReference type="Proteomes" id="UP000004925"/>
    </source>
</evidence>
<protein>
    <submittedName>
        <fullName evidence="1">Uncharacterized protein</fullName>
    </submittedName>
</protein>
<organism evidence="1 2">
    <name type="scientific">Fusobacterium vincentii 4_1_13</name>
    <dbReference type="NCBI Taxonomy" id="469606"/>
    <lineage>
        <taxon>Bacteria</taxon>
        <taxon>Fusobacteriati</taxon>
        <taxon>Fusobacteriota</taxon>
        <taxon>Fusobacteriia</taxon>
        <taxon>Fusobacteriales</taxon>
        <taxon>Fusobacteriaceae</taxon>
        <taxon>Fusobacterium</taxon>
    </lineage>
</organism>
<dbReference type="Proteomes" id="UP000004925">
    <property type="component" value="Unassembled WGS sequence"/>
</dbReference>